<organism evidence="1 2">
    <name type="scientific">Racocetra persica</name>
    <dbReference type="NCBI Taxonomy" id="160502"/>
    <lineage>
        <taxon>Eukaryota</taxon>
        <taxon>Fungi</taxon>
        <taxon>Fungi incertae sedis</taxon>
        <taxon>Mucoromycota</taxon>
        <taxon>Glomeromycotina</taxon>
        <taxon>Glomeromycetes</taxon>
        <taxon>Diversisporales</taxon>
        <taxon>Gigasporaceae</taxon>
        <taxon>Racocetra</taxon>
    </lineage>
</organism>
<sequence length="79" mass="8981">RRWKAEAQLVIIKNLAPNNIIKLANSHIYDADSIKDPVIYQDKDRLATKYLKAFTKENNKAAASNMKHANISNEEKGVE</sequence>
<evidence type="ECO:0000313" key="1">
    <source>
        <dbReference type="EMBL" id="CAG8653908.1"/>
    </source>
</evidence>
<gene>
    <name evidence="1" type="ORF">RPERSI_LOCUS7993</name>
</gene>
<feature type="non-terminal residue" evidence="1">
    <location>
        <position position="1"/>
    </location>
</feature>
<feature type="non-terminal residue" evidence="1">
    <location>
        <position position="79"/>
    </location>
</feature>
<protein>
    <submittedName>
        <fullName evidence="1">29367_t:CDS:1</fullName>
    </submittedName>
</protein>
<reference evidence="1" key="1">
    <citation type="submission" date="2021-06" db="EMBL/GenBank/DDBJ databases">
        <authorList>
            <person name="Kallberg Y."/>
            <person name="Tangrot J."/>
            <person name="Rosling A."/>
        </authorList>
    </citation>
    <scope>NUCLEOTIDE SEQUENCE</scope>
    <source>
        <strain evidence="1">MA461A</strain>
    </source>
</reference>
<proteinExistence type="predicted"/>
<evidence type="ECO:0000313" key="2">
    <source>
        <dbReference type="Proteomes" id="UP000789920"/>
    </source>
</evidence>
<dbReference type="Proteomes" id="UP000789920">
    <property type="component" value="Unassembled WGS sequence"/>
</dbReference>
<dbReference type="EMBL" id="CAJVQC010014053">
    <property type="protein sequence ID" value="CAG8653908.1"/>
    <property type="molecule type" value="Genomic_DNA"/>
</dbReference>
<name>A0ACA9NJI2_9GLOM</name>
<accession>A0ACA9NJI2</accession>
<comment type="caution">
    <text evidence="1">The sequence shown here is derived from an EMBL/GenBank/DDBJ whole genome shotgun (WGS) entry which is preliminary data.</text>
</comment>
<keyword evidence="2" id="KW-1185">Reference proteome</keyword>